<feature type="transmembrane region" description="Helical" evidence="5">
    <location>
        <begin position="234"/>
        <end position="254"/>
    </location>
</feature>
<gene>
    <name evidence="6" type="ORF">RFV38_07300</name>
</gene>
<feature type="transmembrane region" description="Helical" evidence="5">
    <location>
        <begin position="171"/>
        <end position="190"/>
    </location>
</feature>
<reference evidence="7" key="1">
    <citation type="submission" date="2023-07" db="EMBL/GenBank/DDBJ databases">
        <authorList>
            <person name="Colorado M.A."/>
            <person name="Villamil L.M."/>
            <person name="Melo J.F."/>
            <person name="Rodriguez J.A."/>
            <person name="Ruiz R.Y."/>
        </authorList>
    </citation>
    <scope>NUCLEOTIDE SEQUENCE [LARGE SCALE GENOMIC DNA]</scope>
    <source>
        <strain evidence="7">C33</strain>
    </source>
</reference>
<feature type="transmembrane region" description="Helical" evidence="5">
    <location>
        <begin position="5"/>
        <end position="27"/>
    </location>
</feature>
<dbReference type="Proteomes" id="UP001279681">
    <property type="component" value="Unassembled WGS sequence"/>
</dbReference>
<proteinExistence type="inferred from homology"/>
<keyword evidence="2 5" id="KW-0812">Transmembrane</keyword>
<evidence type="ECO:0000313" key="6">
    <source>
        <dbReference type="EMBL" id="MDX8336299.1"/>
    </source>
</evidence>
<feature type="transmembrane region" description="Helical" evidence="5">
    <location>
        <begin position="134"/>
        <end position="165"/>
    </location>
</feature>
<comment type="subcellular location">
    <subcellularLocation>
        <location evidence="5">Cell membrane</location>
        <topology evidence="5">Multi-pass membrane protein</topology>
    </subcellularLocation>
    <subcellularLocation>
        <location evidence="1">Membrane</location>
        <topology evidence="1">Multi-pass membrane protein</topology>
    </subcellularLocation>
</comment>
<dbReference type="Pfam" id="PF01925">
    <property type="entry name" value="TauE"/>
    <property type="match status" value="1"/>
</dbReference>
<protein>
    <recommendedName>
        <fullName evidence="5">Probable membrane transporter protein</fullName>
    </recommendedName>
</protein>
<dbReference type="InterPro" id="IPR051598">
    <property type="entry name" value="TSUP/Inactive_protease-like"/>
</dbReference>
<dbReference type="InterPro" id="IPR002781">
    <property type="entry name" value="TM_pro_TauE-like"/>
</dbReference>
<evidence type="ECO:0000256" key="4">
    <source>
        <dbReference type="ARBA" id="ARBA00023136"/>
    </source>
</evidence>
<keyword evidence="3 5" id="KW-1133">Transmembrane helix</keyword>
<feature type="transmembrane region" description="Helical" evidence="5">
    <location>
        <begin position="202"/>
        <end position="222"/>
    </location>
</feature>
<comment type="similarity">
    <text evidence="5">Belongs to the 4-toluene sulfonate uptake permease (TSUP) (TC 2.A.102) family.</text>
</comment>
<keyword evidence="4 5" id="KW-0472">Membrane</keyword>
<dbReference type="PANTHER" id="PTHR43701:SF2">
    <property type="entry name" value="MEMBRANE TRANSPORTER PROTEIN YJNA-RELATED"/>
    <property type="match status" value="1"/>
</dbReference>
<feature type="transmembrane region" description="Helical" evidence="5">
    <location>
        <begin position="105"/>
        <end position="122"/>
    </location>
</feature>
<dbReference type="EMBL" id="JAVIKH010000008">
    <property type="protein sequence ID" value="MDX8336299.1"/>
    <property type="molecule type" value="Genomic_DNA"/>
</dbReference>
<sequence>MLFIYFIIATCATILGSLAGLGGGIIIKPVLDTIGNYNLSTVGILSSVTVFSMALVSTIEHFKSGFKINCNIGILSIASILGGGVGEKLFNLFLLFFKNQNIGKGIQALILISLLIFVLFKNKLPKYNIKNKSFIFIVGFFLGVIASFLCIGGGPINVAILIMFFNFSTKNAAVSSVFIILLSQFSKLFLISIESGFLSFDLSVLPVMIIGGVLGGLLGAKLNQKLSNIYIDKIFNISVICVILISIFNVYTAFKK</sequence>
<organism evidence="6 7">
    <name type="scientific">Candidatus Cetobacterium colombiensis</name>
    <dbReference type="NCBI Taxonomy" id="3073100"/>
    <lineage>
        <taxon>Bacteria</taxon>
        <taxon>Fusobacteriati</taxon>
        <taxon>Fusobacteriota</taxon>
        <taxon>Fusobacteriia</taxon>
        <taxon>Fusobacteriales</taxon>
        <taxon>Fusobacteriaceae</taxon>
        <taxon>Cetobacterium</taxon>
    </lineage>
</organism>
<dbReference type="PANTHER" id="PTHR43701">
    <property type="entry name" value="MEMBRANE TRANSPORTER PROTEIN MJ0441-RELATED"/>
    <property type="match status" value="1"/>
</dbReference>
<keyword evidence="7" id="KW-1185">Reference proteome</keyword>
<name>A0ABU4W9T8_9FUSO</name>
<evidence type="ECO:0000256" key="3">
    <source>
        <dbReference type="ARBA" id="ARBA00022989"/>
    </source>
</evidence>
<feature type="transmembrane region" description="Helical" evidence="5">
    <location>
        <begin position="39"/>
        <end position="56"/>
    </location>
</feature>
<evidence type="ECO:0000256" key="5">
    <source>
        <dbReference type="RuleBase" id="RU363041"/>
    </source>
</evidence>
<feature type="transmembrane region" description="Helical" evidence="5">
    <location>
        <begin position="68"/>
        <end position="85"/>
    </location>
</feature>
<accession>A0ABU4W9T8</accession>
<evidence type="ECO:0000256" key="1">
    <source>
        <dbReference type="ARBA" id="ARBA00004141"/>
    </source>
</evidence>
<comment type="caution">
    <text evidence="6">The sequence shown here is derived from an EMBL/GenBank/DDBJ whole genome shotgun (WGS) entry which is preliminary data.</text>
</comment>
<dbReference type="RefSeq" id="WP_320313703.1">
    <property type="nucleotide sequence ID" value="NZ_JAVIKH010000008.1"/>
</dbReference>
<evidence type="ECO:0000256" key="2">
    <source>
        <dbReference type="ARBA" id="ARBA00022692"/>
    </source>
</evidence>
<keyword evidence="5" id="KW-1003">Cell membrane</keyword>
<evidence type="ECO:0000313" key="7">
    <source>
        <dbReference type="Proteomes" id="UP001279681"/>
    </source>
</evidence>